<keyword evidence="2" id="KW-1185">Reference proteome</keyword>
<dbReference type="AlphaFoldDB" id="A0A177NR01"/>
<gene>
    <name evidence="1" type="ORF">A1355_23995</name>
</gene>
<accession>A0A177NR01</accession>
<protein>
    <recommendedName>
        <fullName evidence="3">ClpX-type ZB domain-containing protein</fullName>
    </recommendedName>
</protein>
<proteinExistence type="predicted"/>
<dbReference type="EMBL" id="LUUK01000137">
    <property type="protein sequence ID" value="OAI20405.1"/>
    <property type="molecule type" value="Genomic_DNA"/>
</dbReference>
<comment type="caution">
    <text evidence="1">The sequence shown here is derived from an EMBL/GenBank/DDBJ whole genome shotgun (WGS) entry which is preliminary data.</text>
</comment>
<evidence type="ECO:0000313" key="2">
    <source>
        <dbReference type="Proteomes" id="UP000077628"/>
    </source>
</evidence>
<evidence type="ECO:0008006" key="3">
    <source>
        <dbReference type="Google" id="ProtNLM"/>
    </source>
</evidence>
<organism evidence="1 2">
    <name type="scientific">Methylomonas koyamae</name>
    <dbReference type="NCBI Taxonomy" id="702114"/>
    <lineage>
        <taxon>Bacteria</taxon>
        <taxon>Pseudomonadati</taxon>
        <taxon>Pseudomonadota</taxon>
        <taxon>Gammaproteobacteria</taxon>
        <taxon>Methylococcales</taxon>
        <taxon>Methylococcaceae</taxon>
        <taxon>Methylomonas</taxon>
    </lineage>
</organism>
<name>A0A177NR01_9GAMM</name>
<dbReference type="RefSeq" id="WP_064027360.1">
    <property type="nucleotide sequence ID" value="NZ_LUUK01000137.1"/>
</dbReference>
<sequence>MKTQAKTKCCRRCGTRLSRCEQIYLEGDLCALCDQILSEAMDIFTAPRPKTKGVPLRHL</sequence>
<reference evidence="2" key="1">
    <citation type="submission" date="2016-03" db="EMBL/GenBank/DDBJ databases">
        <authorList>
            <person name="Heylen K."/>
            <person name="De Vos P."/>
            <person name="Vekeman B."/>
        </authorList>
    </citation>
    <scope>NUCLEOTIDE SEQUENCE [LARGE SCALE GENOMIC DNA]</scope>
    <source>
        <strain evidence="2">R-45383</strain>
    </source>
</reference>
<evidence type="ECO:0000313" key="1">
    <source>
        <dbReference type="EMBL" id="OAI20405.1"/>
    </source>
</evidence>
<dbReference type="Proteomes" id="UP000077628">
    <property type="component" value="Unassembled WGS sequence"/>
</dbReference>